<keyword evidence="2" id="KW-1185">Reference proteome</keyword>
<evidence type="ECO:0000313" key="1">
    <source>
        <dbReference type="EMBL" id="TQR18159.1"/>
    </source>
</evidence>
<sequence length="236" mass="28286">MLKDNFLNIFYRRYTHFIHNKKFGNAQRFPGWYITLVFFLYEKLPLSYFKNRGHEGIIRVGFMINKSIRSIYLFINPFAKLLKMLVKFARNCLISLKTFLKIIVNGNDKARKIPVTSKTVNFENTVLYQGMDYSNEHLYLYFERIKKMKGDYLFFVHLFAEKTNDSRDIFYKDSWPVEPIRLWEKGKTITQSIYLGDIPKGYYKIKMGIYNSQTFERLRVEGTSDNSMDLGWRELK</sequence>
<dbReference type="OrthoDB" id="221709at2"/>
<dbReference type="AlphaFoldDB" id="A0A544TL45"/>
<dbReference type="RefSeq" id="WP_142605394.1">
    <property type="nucleotide sequence ID" value="NZ_VDGG01000004.1"/>
</dbReference>
<protein>
    <submittedName>
        <fullName evidence="1">Uncharacterized protein</fullName>
    </submittedName>
</protein>
<proteinExistence type="predicted"/>
<evidence type="ECO:0000313" key="2">
    <source>
        <dbReference type="Proteomes" id="UP000318937"/>
    </source>
</evidence>
<accession>A0A544TL45</accession>
<name>A0A544TL45_9BACI</name>
<organism evidence="1 2">
    <name type="scientific">Psychrobacillus soli</name>
    <dbReference type="NCBI Taxonomy" id="1543965"/>
    <lineage>
        <taxon>Bacteria</taxon>
        <taxon>Bacillati</taxon>
        <taxon>Bacillota</taxon>
        <taxon>Bacilli</taxon>
        <taxon>Bacillales</taxon>
        <taxon>Bacillaceae</taxon>
        <taxon>Psychrobacillus</taxon>
    </lineage>
</organism>
<reference evidence="1 2" key="1">
    <citation type="submission" date="2019-05" db="EMBL/GenBank/DDBJ databases">
        <title>Psychrobacillus vulpis sp. nov., a new species isolated from feces of a red fox that inhabits in The Tablas de Daimiel Natural Park, Albacete, Spain.</title>
        <authorList>
            <person name="Rodriguez M."/>
            <person name="Reina J.C."/>
            <person name="Bejar V."/>
            <person name="Llamas I."/>
        </authorList>
    </citation>
    <scope>NUCLEOTIDE SEQUENCE [LARGE SCALE GENOMIC DNA]</scope>
    <source>
        <strain evidence="1 2">NHI-2</strain>
    </source>
</reference>
<dbReference type="Proteomes" id="UP000318937">
    <property type="component" value="Unassembled WGS sequence"/>
</dbReference>
<dbReference type="EMBL" id="VDGG01000004">
    <property type="protein sequence ID" value="TQR18159.1"/>
    <property type="molecule type" value="Genomic_DNA"/>
</dbReference>
<comment type="caution">
    <text evidence="1">The sequence shown here is derived from an EMBL/GenBank/DDBJ whole genome shotgun (WGS) entry which is preliminary data.</text>
</comment>
<gene>
    <name evidence="1" type="ORF">FG383_03135</name>
</gene>